<dbReference type="PANTHER" id="PTHR10903">
    <property type="entry name" value="GTPASE, IMAP FAMILY MEMBER-RELATED"/>
    <property type="match status" value="1"/>
</dbReference>
<dbReference type="GO" id="GO:0005525">
    <property type="term" value="F:GTP binding"/>
    <property type="evidence" value="ECO:0007669"/>
    <property type="project" value="UniProtKB-KW"/>
</dbReference>
<dbReference type="CDD" id="cd01852">
    <property type="entry name" value="AIG1"/>
    <property type="match status" value="1"/>
</dbReference>
<evidence type="ECO:0000256" key="2">
    <source>
        <dbReference type="ARBA" id="ARBA00023134"/>
    </source>
</evidence>
<keyword evidence="1" id="KW-0547">Nucleotide-binding</keyword>
<dbReference type="GeneID" id="103498793"/>
<organism evidence="5 6">
    <name type="scientific">Cucumis melo</name>
    <name type="common">Muskmelon</name>
    <dbReference type="NCBI Taxonomy" id="3656"/>
    <lineage>
        <taxon>Eukaryota</taxon>
        <taxon>Viridiplantae</taxon>
        <taxon>Streptophyta</taxon>
        <taxon>Embryophyta</taxon>
        <taxon>Tracheophyta</taxon>
        <taxon>Spermatophyta</taxon>
        <taxon>Magnoliopsida</taxon>
        <taxon>eudicotyledons</taxon>
        <taxon>Gunneridae</taxon>
        <taxon>Pentapetalae</taxon>
        <taxon>rosids</taxon>
        <taxon>fabids</taxon>
        <taxon>Cucurbitales</taxon>
        <taxon>Cucurbitaceae</taxon>
        <taxon>Benincaseae</taxon>
        <taxon>Cucumis</taxon>
    </lineage>
</organism>
<dbReference type="SUPFAM" id="SSF52540">
    <property type="entry name" value="P-loop containing nucleoside triphosphate hydrolases"/>
    <property type="match status" value="1"/>
</dbReference>
<accession>A0A1S3CAF4</accession>
<evidence type="ECO:0000256" key="3">
    <source>
        <dbReference type="SAM" id="MobiDB-lite"/>
    </source>
</evidence>
<reference evidence="6" key="1">
    <citation type="submission" date="2025-08" db="UniProtKB">
        <authorList>
            <consortium name="RefSeq"/>
        </authorList>
    </citation>
    <scope>IDENTIFICATION</scope>
    <source>
        <tissue evidence="6">Stem</tissue>
    </source>
</reference>
<proteinExistence type="predicted"/>
<keyword evidence="5" id="KW-1185">Reference proteome</keyword>
<dbReference type="AlphaFoldDB" id="A0A1S3CAF4"/>
<feature type="compositionally biased region" description="Basic and acidic residues" evidence="3">
    <location>
        <begin position="259"/>
        <end position="269"/>
    </location>
</feature>
<dbReference type="KEGG" id="cmo:103498793"/>
<feature type="compositionally biased region" description="Basic and acidic residues" evidence="3">
    <location>
        <begin position="240"/>
        <end position="251"/>
    </location>
</feature>
<evidence type="ECO:0000313" key="5">
    <source>
        <dbReference type="Proteomes" id="UP001652600"/>
    </source>
</evidence>
<gene>
    <name evidence="6" type="primary">LOC103498793</name>
</gene>
<dbReference type="InterPro" id="IPR006703">
    <property type="entry name" value="G_AIG1"/>
</dbReference>
<dbReference type="eggNOG" id="ENOG502R7PE">
    <property type="taxonomic scope" value="Eukaryota"/>
</dbReference>
<dbReference type="RefSeq" id="XP_008459752.2">
    <property type="nucleotide sequence ID" value="XM_008461530.3"/>
</dbReference>
<dbReference type="Pfam" id="PF04548">
    <property type="entry name" value="AIG1"/>
    <property type="match status" value="1"/>
</dbReference>
<sequence length="294" mass="33031">MDHLNVNLMLVGRTGDGKSASGNTILGRKAFKSRPSSSSVTKVSELQNGAWEGGQIVNVIDTPGVFDLSLGVDYAAREIVRCINMTKEGIHAIVIVFSVRNRFSREEESIVRTLQVLFGTKIIDYSILLFTGGDDLEEDDNTLEYYLTHDSPDSLKDIVASCKNRCVLFDNKTTSESKKSEQMGKLMGMVNEVKKGNGGQPYMHDLCSTMTVEAKLKEVKTKLEKQLEEDEKEARIIGEKRGEENVKERSGNLENQLAKAREERVKAENRAQEIQQQYNEEIRRLSHQLQSALQ</sequence>
<dbReference type="PANTHER" id="PTHR10903:SF184">
    <property type="entry name" value="GTP-BINDING PROTEIN A"/>
    <property type="match status" value="1"/>
</dbReference>
<dbReference type="Proteomes" id="UP001652600">
    <property type="component" value="Chromosome 11"/>
</dbReference>
<evidence type="ECO:0000256" key="1">
    <source>
        <dbReference type="ARBA" id="ARBA00022741"/>
    </source>
</evidence>
<feature type="domain" description="AIG1-type G" evidence="4">
    <location>
        <begin position="3"/>
        <end position="211"/>
    </location>
</feature>
<protein>
    <submittedName>
        <fullName evidence="6">Immune-associated nucleotide-binding protein 9-like</fullName>
    </submittedName>
</protein>
<feature type="region of interest" description="Disordered" evidence="3">
    <location>
        <begin position="240"/>
        <end position="269"/>
    </location>
</feature>
<dbReference type="PROSITE" id="PS51720">
    <property type="entry name" value="G_AIG1"/>
    <property type="match status" value="1"/>
</dbReference>
<evidence type="ECO:0000313" key="6">
    <source>
        <dbReference type="RefSeq" id="XP_008459752.2"/>
    </source>
</evidence>
<dbReference type="InterPro" id="IPR045058">
    <property type="entry name" value="GIMA/IAN/Toc"/>
</dbReference>
<keyword evidence="2" id="KW-0342">GTP-binding</keyword>
<dbReference type="Gene3D" id="3.40.50.300">
    <property type="entry name" value="P-loop containing nucleotide triphosphate hydrolases"/>
    <property type="match status" value="1"/>
</dbReference>
<evidence type="ECO:0000259" key="4">
    <source>
        <dbReference type="PROSITE" id="PS51720"/>
    </source>
</evidence>
<dbReference type="InParanoid" id="A0A1S3CAF4"/>
<dbReference type="InterPro" id="IPR027417">
    <property type="entry name" value="P-loop_NTPase"/>
</dbReference>
<name>A0A1S3CAF4_CUCME</name>